<reference evidence="1 2" key="1">
    <citation type="submission" date="2019-02" db="EMBL/GenBank/DDBJ databases">
        <title>Deep-cultivation of Planctomycetes and their phenomic and genomic characterization uncovers novel biology.</title>
        <authorList>
            <person name="Wiegand S."/>
            <person name="Jogler M."/>
            <person name="Boedeker C."/>
            <person name="Pinto D."/>
            <person name="Vollmers J."/>
            <person name="Rivas-Marin E."/>
            <person name="Kohn T."/>
            <person name="Peeters S.H."/>
            <person name="Heuer A."/>
            <person name="Rast P."/>
            <person name="Oberbeckmann S."/>
            <person name="Bunk B."/>
            <person name="Jeske O."/>
            <person name="Meyerdierks A."/>
            <person name="Storesund J.E."/>
            <person name="Kallscheuer N."/>
            <person name="Luecker S."/>
            <person name="Lage O.M."/>
            <person name="Pohl T."/>
            <person name="Merkel B.J."/>
            <person name="Hornburger P."/>
            <person name="Mueller R.-W."/>
            <person name="Bruemmer F."/>
            <person name="Labrenz M."/>
            <person name="Spormann A.M."/>
            <person name="Op den Camp H."/>
            <person name="Overmann J."/>
            <person name="Amann R."/>
            <person name="Jetten M.S.M."/>
            <person name="Mascher T."/>
            <person name="Medema M.H."/>
            <person name="Devos D.P."/>
            <person name="Kaster A.-K."/>
            <person name="Ovreas L."/>
            <person name="Rohde M."/>
            <person name="Galperin M.Y."/>
            <person name="Jogler C."/>
        </authorList>
    </citation>
    <scope>NUCLEOTIDE SEQUENCE [LARGE SCALE GENOMIC DNA]</scope>
    <source>
        <strain evidence="1 2">I41</strain>
    </source>
</reference>
<dbReference type="AlphaFoldDB" id="A0A517TZZ0"/>
<gene>
    <name evidence="1" type="ORF">I41_31420</name>
</gene>
<dbReference type="EMBL" id="CP036339">
    <property type="protein sequence ID" value="QDT73950.1"/>
    <property type="molecule type" value="Genomic_DNA"/>
</dbReference>
<sequence>MKGSCMLGERTREAVLEQEFLPLRARILEIAAGLDRLDRAVADGDDGGRRDRLENAIQLLLADEPSRAARIQLLFSRDYDEDWRTRFEL</sequence>
<evidence type="ECO:0000313" key="2">
    <source>
        <dbReference type="Proteomes" id="UP000317909"/>
    </source>
</evidence>
<dbReference type="RefSeq" id="WP_246133677.1">
    <property type="nucleotide sequence ID" value="NZ_CP036339.1"/>
</dbReference>
<accession>A0A517TZZ0</accession>
<keyword evidence="2" id="KW-1185">Reference proteome</keyword>
<organism evidence="1 2">
    <name type="scientific">Lacipirellula limnantheis</name>
    <dbReference type="NCBI Taxonomy" id="2528024"/>
    <lineage>
        <taxon>Bacteria</taxon>
        <taxon>Pseudomonadati</taxon>
        <taxon>Planctomycetota</taxon>
        <taxon>Planctomycetia</taxon>
        <taxon>Pirellulales</taxon>
        <taxon>Lacipirellulaceae</taxon>
        <taxon>Lacipirellula</taxon>
    </lineage>
</organism>
<dbReference type="Proteomes" id="UP000317909">
    <property type="component" value="Chromosome"/>
</dbReference>
<evidence type="ECO:0000313" key="1">
    <source>
        <dbReference type="EMBL" id="QDT73950.1"/>
    </source>
</evidence>
<proteinExistence type="predicted"/>
<protein>
    <submittedName>
        <fullName evidence="1">Uncharacterized protein</fullName>
    </submittedName>
</protein>
<name>A0A517TZZ0_9BACT</name>
<dbReference type="KEGG" id="llh:I41_31420"/>